<organism evidence="1">
    <name type="scientific">bioreactor metagenome</name>
    <dbReference type="NCBI Taxonomy" id="1076179"/>
    <lineage>
        <taxon>unclassified sequences</taxon>
        <taxon>metagenomes</taxon>
        <taxon>ecological metagenomes</taxon>
    </lineage>
</organism>
<proteinExistence type="predicted"/>
<protein>
    <submittedName>
        <fullName evidence="1">Uncharacterized protein</fullName>
    </submittedName>
</protein>
<dbReference type="AlphaFoldDB" id="A0A645BUV1"/>
<name>A0A645BUV1_9ZZZZ</name>
<reference evidence="1" key="1">
    <citation type="submission" date="2019-08" db="EMBL/GenBank/DDBJ databases">
        <authorList>
            <person name="Kucharzyk K."/>
            <person name="Murdoch R.W."/>
            <person name="Higgins S."/>
            <person name="Loffler F."/>
        </authorList>
    </citation>
    <scope>NUCLEOTIDE SEQUENCE</scope>
</reference>
<gene>
    <name evidence="1" type="ORF">SDC9_115333</name>
</gene>
<sequence>MVVGVHDRAAHGGPPAHMALTAGFADLDIAVVGVSHLTDRGFALLADIAHLTGGEAHLNHAALFGHKLSGNARGTDELGAVAGGKLHVVDQFADGNS</sequence>
<evidence type="ECO:0000313" key="1">
    <source>
        <dbReference type="EMBL" id="MPM68401.1"/>
    </source>
</evidence>
<dbReference type="EMBL" id="VSSQ01022236">
    <property type="protein sequence ID" value="MPM68401.1"/>
    <property type="molecule type" value="Genomic_DNA"/>
</dbReference>
<comment type="caution">
    <text evidence="1">The sequence shown here is derived from an EMBL/GenBank/DDBJ whole genome shotgun (WGS) entry which is preliminary data.</text>
</comment>
<accession>A0A645BUV1</accession>